<dbReference type="AlphaFoldDB" id="M1KKE2"/>
<proteinExistence type="inferred from homology"/>
<comment type="similarity">
    <text evidence="1 5">Belongs to the GPN-loop GTPase family.</text>
</comment>
<dbReference type="PANTHER" id="PTHR21231">
    <property type="entry name" value="XPA-BINDING PROTEIN 1-RELATED"/>
    <property type="match status" value="1"/>
</dbReference>
<dbReference type="VEuPathDB" id="MicrosporidiaDB:ECU06_1300"/>
<dbReference type="InterPro" id="IPR004130">
    <property type="entry name" value="Gpn"/>
</dbReference>
<evidence type="ECO:0000256" key="4">
    <source>
        <dbReference type="ARBA" id="ARBA00023134"/>
    </source>
</evidence>
<dbReference type="GO" id="GO:0003924">
    <property type="term" value="F:GTPase activity"/>
    <property type="evidence" value="ECO:0007669"/>
    <property type="project" value="TreeGrafter"/>
</dbReference>
<comment type="function">
    <text evidence="5">Small GTPase required for proper localization of RNA polymerase II and III (RNAPII and RNAPIII). May act at an RNAP assembly step prior to nuclear import.</text>
</comment>
<dbReference type="VEuPathDB" id="MicrosporidiaDB:AEWD_061300"/>
<evidence type="ECO:0000256" key="5">
    <source>
        <dbReference type="RuleBase" id="RU365059"/>
    </source>
</evidence>
<comment type="subunit">
    <text evidence="5">Binds to RNA polymerase II (RNAPII).</text>
</comment>
<dbReference type="GO" id="GO:0005525">
    <property type="term" value="F:GTP binding"/>
    <property type="evidence" value="ECO:0007669"/>
    <property type="project" value="UniProtKB-KW"/>
</dbReference>
<dbReference type="VEuPathDB" id="MicrosporidiaDB:AEWR_061280"/>
<dbReference type="CDD" id="cd17868">
    <property type="entry name" value="GPN"/>
    <property type="match status" value="1"/>
</dbReference>
<accession>M1KKE2</accession>
<evidence type="ECO:0000313" key="6">
    <source>
        <dbReference type="EMBL" id="AGE95721.1"/>
    </source>
</evidence>
<dbReference type="VEuPathDB" id="MicrosporidiaDB:AEWQ_061270"/>
<evidence type="ECO:0000256" key="1">
    <source>
        <dbReference type="ARBA" id="ARBA00005290"/>
    </source>
</evidence>
<name>M1KKE2_ENCCN</name>
<sequence length="266" mass="30034">MKYAEVIIGPPGSGKSTYVMSKKAVLSHRNPYTVNLDPGNCNDGQFDYSICSISSSLKYQEKHGVGPNMSAKCVLEEFAAGIDEFFRENIENTDHYVLFDFPGQVEFFMSSDIPNGILRYLRSNGYSVVVVNLTDLVFFSNDHSLLSSYLVSTLCLCLLESAQVNVISKCDNWKKLEMKHSLGEIASLECLEDVQKKGKLHEEMVLFIQSQGLLSYEVLDYDNTDSVLNLQITIDRASGLFFEDDYFAVEKITNIVSRDEVLSRYR</sequence>
<keyword evidence="4 5" id="KW-0342">GTP-binding</keyword>
<reference evidence="6" key="1">
    <citation type="journal article" date="2013" name="Eukaryot. Cell">
        <title>Extremely Reduced Levels of Heterozygosity in the Vertebrate Pathogen Encephalitozoon cuniculi.</title>
        <authorList>
            <person name="Selman M."/>
            <person name="Sak B."/>
            <person name="Kvac M."/>
            <person name="Farinelli L."/>
            <person name="Weiss L.M."/>
            <person name="Corradi N."/>
        </authorList>
    </citation>
    <scope>NUCLEOTIDE SEQUENCE</scope>
</reference>
<gene>
    <name evidence="6" type="ORF">ECU06_1300</name>
</gene>
<dbReference type="EMBL" id="KC513609">
    <property type="protein sequence ID" value="AGE95721.1"/>
    <property type="molecule type" value="Genomic_DNA"/>
</dbReference>
<evidence type="ECO:0000256" key="3">
    <source>
        <dbReference type="ARBA" id="ARBA00022801"/>
    </source>
</evidence>
<dbReference type="GO" id="GO:0005737">
    <property type="term" value="C:cytoplasm"/>
    <property type="evidence" value="ECO:0007669"/>
    <property type="project" value="TreeGrafter"/>
</dbReference>
<dbReference type="Gene3D" id="3.40.50.300">
    <property type="entry name" value="P-loop containing nucleotide triphosphate hydrolases"/>
    <property type="match status" value="1"/>
</dbReference>
<dbReference type="InterPro" id="IPR027417">
    <property type="entry name" value="P-loop_NTPase"/>
</dbReference>
<evidence type="ECO:0000256" key="2">
    <source>
        <dbReference type="ARBA" id="ARBA00022741"/>
    </source>
</evidence>
<organism evidence="6">
    <name type="scientific">Encephalitozoon cuniculi</name>
    <name type="common">Microsporidian parasite</name>
    <dbReference type="NCBI Taxonomy" id="6035"/>
    <lineage>
        <taxon>Eukaryota</taxon>
        <taxon>Fungi</taxon>
        <taxon>Fungi incertae sedis</taxon>
        <taxon>Microsporidia</taxon>
        <taxon>Unikaryonidae</taxon>
        <taxon>Encephalitozoon</taxon>
    </lineage>
</organism>
<protein>
    <recommendedName>
        <fullName evidence="5">GPN-loop GTPase 2</fullName>
    </recommendedName>
</protein>
<keyword evidence="2 5" id="KW-0547">Nucleotide-binding</keyword>
<dbReference type="PANTHER" id="PTHR21231:SF3">
    <property type="entry name" value="GPN-LOOP GTPASE 2"/>
    <property type="match status" value="1"/>
</dbReference>
<dbReference type="VEuPathDB" id="MicrosporidiaDB:M970_061280"/>
<dbReference type="Pfam" id="PF03029">
    <property type="entry name" value="ATP_bind_1"/>
    <property type="match status" value="1"/>
</dbReference>
<dbReference type="SUPFAM" id="SSF52540">
    <property type="entry name" value="P-loop containing nucleoside triphosphate hydrolases"/>
    <property type="match status" value="1"/>
</dbReference>
<keyword evidence="3 5" id="KW-0378">Hydrolase</keyword>